<dbReference type="Proteomes" id="UP000626109">
    <property type="component" value="Unassembled WGS sequence"/>
</dbReference>
<reference evidence="2" key="1">
    <citation type="submission" date="2021-02" db="EMBL/GenBank/DDBJ databases">
        <authorList>
            <person name="Dougan E. K."/>
            <person name="Rhodes N."/>
            <person name="Thang M."/>
            <person name="Chan C."/>
        </authorList>
    </citation>
    <scope>NUCLEOTIDE SEQUENCE</scope>
</reference>
<evidence type="ECO:0000313" key="2">
    <source>
        <dbReference type="EMBL" id="CAE8644661.1"/>
    </source>
</evidence>
<feature type="region of interest" description="Disordered" evidence="1">
    <location>
        <begin position="269"/>
        <end position="297"/>
    </location>
</feature>
<protein>
    <submittedName>
        <fullName evidence="2">Uncharacterized protein</fullName>
    </submittedName>
</protein>
<evidence type="ECO:0000313" key="3">
    <source>
        <dbReference type="Proteomes" id="UP000626109"/>
    </source>
</evidence>
<organism evidence="2 3">
    <name type="scientific">Polarella glacialis</name>
    <name type="common">Dinoflagellate</name>
    <dbReference type="NCBI Taxonomy" id="89957"/>
    <lineage>
        <taxon>Eukaryota</taxon>
        <taxon>Sar</taxon>
        <taxon>Alveolata</taxon>
        <taxon>Dinophyceae</taxon>
        <taxon>Suessiales</taxon>
        <taxon>Suessiaceae</taxon>
        <taxon>Polarella</taxon>
    </lineage>
</organism>
<feature type="region of interest" description="Disordered" evidence="1">
    <location>
        <begin position="197"/>
        <end position="227"/>
    </location>
</feature>
<gene>
    <name evidence="2" type="ORF">PGLA2088_LOCUS3248</name>
</gene>
<comment type="caution">
    <text evidence="2">The sequence shown here is derived from an EMBL/GenBank/DDBJ whole genome shotgun (WGS) entry which is preliminary data.</text>
</comment>
<proteinExistence type="predicted"/>
<accession>A0A813I2C2</accession>
<name>A0A813I2C2_POLGL</name>
<sequence>MPLAYRQLEALDEVVEKEGLYETLHLRWPEVCLPIVANAIRLCIAARVGPGGFVLASPGTGLSEEVELPAGFASLPGWGLAHVMTCRTQSETGGAFDDMTVFAILVDVEDGVRMMLQTIDWGVTGLTTVAAYEASLQRVRTVLEAGDGTISEVLPLSPRLQEEYRRQQDNLLRDLVEKNRDSLNVVIQLSILETPRDLRSGADPSRGKKRTPHFERPPCRRGRRGKRRLNEDAWRSGICGPVKIKCRYIPGAGELETVDGWEDRRSSRIRSDGTSVVDAGIRRPDAPVGGAGGPREDVDYARRSSQMASIKILHAGRRKDRPLLGGCYESCGGQQVV</sequence>
<dbReference type="AlphaFoldDB" id="A0A813I2C2"/>
<evidence type="ECO:0000256" key="1">
    <source>
        <dbReference type="SAM" id="MobiDB-lite"/>
    </source>
</evidence>
<feature type="non-terminal residue" evidence="2">
    <location>
        <position position="337"/>
    </location>
</feature>
<dbReference type="EMBL" id="CAJNNW010002813">
    <property type="protein sequence ID" value="CAE8644661.1"/>
    <property type="molecule type" value="Genomic_DNA"/>
</dbReference>